<organism evidence="2 3">
    <name type="scientific">Geotalea uraniireducens (strain Rf4)</name>
    <name type="common">Geobacter uraniireducens</name>
    <dbReference type="NCBI Taxonomy" id="351605"/>
    <lineage>
        <taxon>Bacteria</taxon>
        <taxon>Pseudomonadati</taxon>
        <taxon>Thermodesulfobacteriota</taxon>
        <taxon>Desulfuromonadia</taxon>
        <taxon>Geobacterales</taxon>
        <taxon>Geobacteraceae</taxon>
        <taxon>Geotalea</taxon>
    </lineage>
</organism>
<evidence type="ECO:0000313" key="3">
    <source>
        <dbReference type="Proteomes" id="UP000006695"/>
    </source>
</evidence>
<dbReference type="EMBL" id="CP000698">
    <property type="protein sequence ID" value="ABQ27900.1"/>
    <property type="molecule type" value="Genomic_DNA"/>
</dbReference>
<evidence type="ECO:0000313" key="1">
    <source>
        <dbReference type="EMBL" id="ABQ26072.1"/>
    </source>
</evidence>
<dbReference type="HOGENOM" id="CLU_1737949_0_0_7"/>
<dbReference type="KEGG" id="gur:Gura_3747"/>
<keyword evidence="3" id="KW-1185">Reference proteome</keyword>
<accession>A5G7Y2</accession>
<gene>
    <name evidence="1" type="ordered locus">Gura_1882</name>
    <name evidence="2" type="ordered locus">Gura_3747</name>
</gene>
<dbReference type="Gene3D" id="1.10.10.60">
    <property type="entry name" value="Homeodomain-like"/>
    <property type="match status" value="1"/>
</dbReference>
<dbReference type="AlphaFoldDB" id="A5G7Y2"/>
<dbReference type="KEGG" id="gur:Gura_1882"/>
<dbReference type="Proteomes" id="UP000006695">
    <property type="component" value="Chromosome"/>
</dbReference>
<protein>
    <submittedName>
        <fullName evidence="2">Uncharacterized protein</fullName>
    </submittedName>
</protein>
<sequence length="150" mass="17305">MGYRYMMPDEKAGECSYRVMEVVMMRKGKAGTEKAASQMMTVDNHWDTLRYVQDNMDDFIANIVKVKRMDASGRRKIDENARLFERNLEPLFSLISATSKTNVMDKLSNSLKKALFLMALDRYHCDKDTICRALGISRDKLDKEMRACGL</sequence>
<reference evidence="2 3" key="1">
    <citation type="submission" date="2007-05" db="EMBL/GenBank/DDBJ databases">
        <title>Complete sequence of Geobacter uraniireducens Rf4.</title>
        <authorList>
            <consortium name="US DOE Joint Genome Institute"/>
            <person name="Copeland A."/>
            <person name="Lucas S."/>
            <person name="Lapidus A."/>
            <person name="Barry K."/>
            <person name="Detter J.C."/>
            <person name="Glavina del Rio T."/>
            <person name="Hammon N."/>
            <person name="Israni S."/>
            <person name="Dalin E."/>
            <person name="Tice H."/>
            <person name="Pitluck S."/>
            <person name="Chertkov O."/>
            <person name="Brettin T."/>
            <person name="Bruce D."/>
            <person name="Han C."/>
            <person name="Schmutz J."/>
            <person name="Larimer F."/>
            <person name="Land M."/>
            <person name="Hauser L."/>
            <person name="Kyrpides N."/>
            <person name="Mikhailova N."/>
            <person name="Shelobolina E."/>
            <person name="Aklujkar M."/>
            <person name="Lovley D."/>
            <person name="Richardson P."/>
        </authorList>
    </citation>
    <scope>NUCLEOTIDE SEQUENCE [LARGE SCALE GENOMIC DNA]</scope>
    <source>
        <strain evidence="2 3">Rf4</strain>
    </source>
</reference>
<dbReference type="EMBL" id="CP000698">
    <property type="protein sequence ID" value="ABQ26072.1"/>
    <property type="molecule type" value="Genomic_DNA"/>
</dbReference>
<evidence type="ECO:0000313" key="2">
    <source>
        <dbReference type="EMBL" id="ABQ27900.1"/>
    </source>
</evidence>
<name>A5G7Y2_GEOUR</name>
<dbReference type="OrthoDB" id="5396975at2"/>
<proteinExistence type="predicted"/>